<dbReference type="InterPro" id="IPR018357">
    <property type="entry name" value="Hexapep_transf_CS"/>
</dbReference>
<sequence length="173" mass="18660">MKGYLSSINFIIGWFRNFFRVKNLSMSARVSYAADIEQGVYSLGNVVISKNVKIGKGTYINSGIVGSAIIGRYCSISYNVIIGLREHNYNFETMSPVKAMEKYGDPDLANKKNCPAVIGDNVWIGASVIILQGVTVGEGAVIGAGSVVTKNVPPLEVWAGVPAKKLSNRVIEL</sequence>
<evidence type="ECO:0000256" key="2">
    <source>
        <dbReference type="ARBA" id="ARBA00022605"/>
    </source>
</evidence>
<dbReference type="PROSITE" id="PS00101">
    <property type="entry name" value="HEXAPEP_TRANSFERASES"/>
    <property type="match status" value="1"/>
</dbReference>
<evidence type="ECO:0000256" key="3">
    <source>
        <dbReference type="ARBA" id="ARBA00022679"/>
    </source>
</evidence>
<keyword evidence="6" id="KW-0457">Lysine biosynthesis</keyword>
<gene>
    <name evidence="8" type="ORF">VP38_00031</name>
</gene>
<dbReference type="InterPro" id="IPR050179">
    <property type="entry name" value="Trans_hexapeptide_repeat"/>
</dbReference>
<dbReference type="AlphaFoldDB" id="A0A7M3VJ43"/>
<keyword evidence="4" id="KW-0677">Repeat</keyword>
<evidence type="ECO:0000313" key="8">
    <source>
        <dbReference type="EMBL" id="QOS15474.1"/>
    </source>
</evidence>
<dbReference type="EC" id="2.3.1.-" evidence="8"/>
<name>A0A7M3VJ43_VIBPH</name>
<evidence type="ECO:0000256" key="5">
    <source>
        <dbReference type="ARBA" id="ARBA00022915"/>
    </source>
</evidence>
<evidence type="ECO:0000256" key="1">
    <source>
        <dbReference type="ARBA" id="ARBA00007274"/>
    </source>
</evidence>
<comment type="similarity">
    <text evidence="1">Belongs to the transferase hexapeptide repeat family.</text>
</comment>
<keyword evidence="7 8" id="KW-0012">Acyltransferase</keyword>
<dbReference type="InterPro" id="IPR001451">
    <property type="entry name" value="Hexapep"/>
</dbReference>
<proteinExistence type="inferred from homology"/>
<keyword evidence="2" id="KW-0028">Amino-acid biosynthesis</keyword>
<dbReference type="PANTHER" id="PTHR43300">
    <property type="entry name" value="ACETYLTRANSFERASE"/>
    <property type="match status" value="1"/>
</dbReference>
<dbReference type="CDD" id="cd03349">
    <property type="entry name" value="LbH_XAT"/>
    <property type="match status" value="1"/>
</dbReference>
<keyword evidence="5" id="KW-0220">Diaminopimelate biosynthesis</keyword>
<dbReference type="RefSeq" id="WP_140082093.1">
    <property type="nucleotide sequence ID" value="NZ_NNDS01000111.1"/>
</dbReference>
<dbReference type="GO" id="GO:0016746">
    <property type="term" value="F:acyltransferase activity"/>
    <property type="evidence" value="ECO:0007669"/>
    <property type="project" value="UniProtKB-KW"/>
</dbReference>
<protein>
    <submittedName>
        <fullName evidence="8">Putative acetyltransferase</fullName>
        <ecNumber evidence="8">2.3.1.-</ecNumber>
    </submittedName>
</protein>
<dbReference type="Pfam" id="PF00132">
    <property type="entry name" value="Hexapep"/>
    <property type="match status" value="1"/>
</dbReference>
<evidence type="ECO:0000256" key="6">
    <source>
        <dbReference type="ARBA" id="ARBA00023154"/>
    </source>
</evidence>
<dbReference type="Gene3D" id="2.160.10.10">
    <property type="entry name" value="Hexapeptide repeat proteins"/>
    <property type="match status" value="1"/>
</dbReference>
<dbReference type="GO" id="GO:0019877">
    <property type="term" value="P:diaminopimelate biosynthetic process"/>
    <property type="evidence" value="ECO:0007669"/>
    <property type="project" value="UniProtKB-KW"/>
</dbReference>
<dbReference type="SUPFAM" id="SSF51161">
    <property type="entry name" value="Trimeric LpxA-like enzymes"/>
    <property type="match status" value="1"/>
</dbReference>
<evidence type="ECO:0000256" key="4">
    <source>
        <dbReference type="ARBA" id="ARBA00022737"/>
    </source>
</evidence>
<dbReference type="PANTHER" id="PTHR43300:SF10">
    <property type="entry name" value="2,3,4,5-TETRAHYDROPYRIDINE-2,6-DICARBOXYLATE N-ACETYLTRANSFERASE"/>
    <property type="match status" value="1"/>
</dbReference>
<dbReference type="EMBL" id="MT898025">
    <property type="protein sequence ID" value="QOS15474.1"/>
    <property type="molecule type" value="Genomic_DNA"/>
</dbReference>
<organism evidence="8">
    <name type="scientific">Vibrio parahaemolyticus</name>
    <dbReference type="NCBI Taxonomy" id="670"/>
    <lineage>
        <taxon>Bacteria</taxon>
        <taxon>Pseudomonadati</taxon>
        <taxon>Pseudomonadota</taxon>
        <taxon>Gammaproteobacteria</taxon>
        <taxon>Vibrionales</taxon>
        <taxon>Vibrionaceae</taxon>
        <taxon>Vibrio</taxon>
    </lineage>
</organism>
<dbReference type="InterPro" id="IPR011004">
    <property type="entry name" value="Trimer_LpxA-like_sf"/>
</dbReference>
<evidence type="ECO:0000256" key="7">
    <source>
        <dbReference type="ARBA" id="ARBA00023315"/>
    </source>
</evidence>
<dbReference type="GO" id="GO:0009085">
    <property type="term" value="P:lysine biosynthetic process"/>
    <property type="evidence" value="ECO:0007669"/>
    <property type="project" value="UniProtKB-KW"/>
</dbReference>
<accession>A0A7M3VJ43</accession>
<keyword evidence="3 8" id="KW-0808">Transferase</keyword>
<reference evidence="8" key="1">
    <citation type="submission" date="2020-08" db="EMBL/GenBank/DDBJ databases">
        <title>Genetic structure, function and evolution of capsule biosynthesis loci in Vibrio parahaemolyticus.</title>
        <authorList>
            <person name="Li L."/>
            <person name="Bian S."/>
        </authorList>
    </citation>
    <scope>NUCLEOTIDE SEQUENCE</scope>
    <source>
        <strain evidence="8">VP38</strain>
    </source>
</reference>